<feature type="domain" description="Amidohydrolase 3" evidence="1">
    <location>
        <begin position="81"/>
        <end position="573"/>
    </location>
</feature>
<dbReference type="CDD" id="cd01300">
    <property type="entry name" value="YtcJ_like"/>
    <property type="match status" value="1"/>
</dbReference>
<dbReference type="PANTHER" id="PTHR22642">
    <property type="entry name" value="IMIDAZOLONEPROPIONASE"/>
    <property type="match status" value="1"/>
</dbReference>
<evidence type="ECO:0000313" key="2">
    <source>
        <dbReference type="EMBL" id="MBU3064389.1"/>
    </source>
</evidence>
<comment type="caution">
    <text evidence="2">The sequence shown here is derived from an EMBL/GenBank/DDBJ whole genome shotgun (WGS) entry which is preliminary data.</text>
</comment>
<organism evidence="2 3">
    <name type="scientific">Nocardia albiluteola</name>
    <dbReference type="NCBI Taxonomy" id="2842303"/>
    <lineage>
        <taxon>Bacteria</taxon>
        <taxon>Bacillati</taxon>
        <taxon>Actinomycetota</taxon>
        <taxon>Actinomycetes</taxon>
        <taxon>Mycobacteriales</taxon>
        <taxon>Nocardiaceae</taxon>
        <taxon>Nocardia</taxon>
    </lineage>
</organism>
<dbReference type="Pfam" id="PF07969">
    <property type="entry name" value="Amidohydro_3"/>
    <property type="match status" value="1"/>
</dbReference>
<evidence type="ECO:0000259" key="1">
    <source>
        <dbReference type="Pfam" id="PF07969"/>
    </source>
</evidence>
<protein>
    <submittedName>
        <fullName evidence="2">Amidohydrolase family protein</fullName>
    </submittedName>
</protein>
<dbReference type="PANTHER" id="PTHR22642:SF2">
    <property type="entry name" value="PROTEIN LONG AFTER FAR-RED 3"/>
    <property type="match status" value="1"/>
</dbReference>
<dbReference type="SUPFAM" id="SSF51556">
    <property type="entry name" value="Metallo-dependent hydrolases"/>
    <property type="match status" value="1"/>
</dbReference>
<gene>
    <name evidence="2" type="ORF">KO481_23005</name>
</gene>
<keyword evidence="3" id="KW-1185">Reference proteome</keyword>
<dbReference type="PROSITE" id="PS51318">
    <property type="entry name" value="TAT"/>
    <property type="match status" value="1"/>
</dbReference>
<dbReference type="PROSITE" id="PS51257">
    <property type="entry name" value="PROKAR_LIPOPROTEIN"/>
    <property type="match status" value="1"/>
</dbReference>
<dbReference type="InterPro" id="IPR011059">
    <property type="entry name" value="Metal-dep_hydrolase_composite"/>
</dbReference>
<dbReference type="InterPro" id="IPR006311">
    <property type="entry name" value="TAT_signal"/>
</dbReference>
<dbReference type="RefSeq" id="WP_215919514.1">
    <property type="nucleotide sequence ID" value="NZ_JAHKNI010000007.1"/>
</dbReference>
<dbReference type="Proteomes" id="UP000733379">
    <property type="component" value="Unassembled WGS sequence"/>
</dbReference>
<dbReference type="SUPFAM" id="SSF51338">
    <property type="entry name" value="Composite domain of metallo-dependent hydrolases"/>
    <property type="match status" value="1"/>
</dbReference>
<dbReference type="InterPro" id="IPR032466">
    <property type="entry name" value="Metal_Hydrolase"/>
</dbReference>
<dbReference type="Gene3D" id="3.20.20.140">
    <property type="entry name" value="Metal-dependent hydrolases"/>
    <property type="match status" value="1"/>
</dbReference>
<dbReference type="Gene3D" id="3.10.310.70">
    <property type="match status" value="1"/>
</dbReference>
<dbReference type="InterPro" id="IPR013108">
    <property type="entry name" value="Amidohydro_3"/>
</dbReference>
<dbReference type="EMBL" id="JAHKNI010000007">
    <property type="protein sequence ID" value="MBU3064389.1"/>
    <property type="molecule type" value="Genomic_DNA"/>
</dbReference>
<proteinExistence type="predicted"/>
<dbReference type="Gene3D" id="2.30.40.10">
    <property type="entry name" value="Urease, subunit C, domain 1"/>
    <property type="match status" value="1"/>
</dbReference>
<sequence>MGIKRRGLMVGGAMAAAALGGAAACSASRGGRAADMIFVGGPVVTVGPGAPEVEALAVTGGRITLVGTRSGVMELRGPRTKVVDLAGRALLPAFVEPHSHPSQIAAALAPPAVDVRPFVVQTGAEVLRKLTDAVHRAPAGTPVLLYGIDILLQTDLQLPTMQQLDALAPHNPVVLVANSGHAAYANSAAFALAGITARTPDPTGARYVHGPDGQLTGEVLEVAAIMRLVAPFAENAESAMPGNMRWAYGQLAGAGIATASEHGYQDSQRGLYTAMAADPDCELRIRAYEIGTPQLAADRGHLAPHAWPGGDTLFAQIGMKMWADGSPWQGNIDTTFPYLTDETTARMGLGPHHHGGMNYTPEQVRQLATAFVGQGWQLACHVHGDAAIDVVLDAYEQALTGMPSDLRVRLEHCGAMRPDQFTRARRAGATVSLFMEHVYYWGDVLIDELFGAEHGAHWMSARAALDAGLRISFHNDGTVTPPDPIGNIATAVTRVAKGSGRVLAPEQRIGIDEAIRAQTIDAAWQLHLDSDIGSLEPGKCADLVVLSGNPRTTAPERLRELTVQATYLMGRQTHGDTLA</sequence>
<dbReference type="InterPro" id="IPR033932">
    <property type="entry name" value="YtcJ-like"/>
</dbReference>
<evidence type="ECO:0000313" key="3">
    <source>
        <dbReference type="Proteomes" id="UP000733379"/>
    </source>
</evidence>
<accession>A0ABS6B2C2</accession>
<reference evidence="2 3" key="1">
    <citation type="submission" date="2021-06" db="EMBL/GenBank/DDBJ databases">
        <title>Actinomycetes sequencing.</title>
        <authorList>
            <person name="Shan Q."/>
        </authorList>
    </citation>
    <scope>NUCLEOTIDE SEQUENCE [LARGE SCALE GENOMIC DNA]</scope>
    <source>
        <strain evidence="2 3">NEAU-G5</strain>
    </source>
</reference>
<name>A0ABS6B2C2_9NOCA</name>